<gene>
    <name evidence="1" type="ORF">S01H4_11142</name>
</gene>
<feature type="non-terminal residue" evidence="1">
    <location>
        <position position="70"/>
    </location>
</feature>
<protein>
    <recommendedName>
        <fullName evidence="2">2-dehydro-3-deoxy-phosphogluconate aldolase</fullName>
    </recommendedName>
</protein>
<sequence>MSRFTRIKVLIEMKKIGLIPVFYNSDKKVSKNILKACADGGATCIEMTNRGDNAVEVFSYLENYCRKEIP</sequence>
<evidence type="ECO:0000313" key="1">
    <source>
        <dbReference type="EMBL" id="GAG70899.1"/>
    </source>
</evidence>
<dbReference type="AlphaFoldDB" id="X0ZNB1"/>
<proteinExistence type="predicted"/>
<dbReference type="EMBL" id="BART01004442">
    <property type="protein sequence ID" value="GAG70899.1"/>
    <property type="molecule type" value="Genomic_DNA"/>
</dbReference>
<accession>X0ZNB1</accession>
<name>X0ZNB1_9ZZZZ</name>
<organism evidence="1">
    <name type="scientific">marine sediment metagenome</name>
    <dbReference type="NCBI Taxonomy" id="412755"/>
    <lineage>
        <taxon>unclassified sequences</taxon>
        <taxon>metagenomes</taxon>
        <taxon>ecological metagenomes</taxon>
    </lineage>
</organism>
<comment type="caution">
    <text evidence="1">The sequence shown here is derived from an EMBL/GenBank/DDBJ whole genome shotgun (WGS) entry which is preliminary data.</text>
</comment>
<dbReference type="InterPro" id="IPR013785">
    <property type="entry name" value="Aldolase_TIM"/>
</dbReference>
<reference evidence="1" key="1">
    <citation type="journal article" date="2014" name="Front. Microbiol.">
        <title>High frequency of phylogenetically diverse reductive dehalogenase-homologous genes in deep subseafloor sedimentary metagenomes.</title>
        <authorList>
            <person name="Kawai M."/>
            <person name="Futagami T."/>
            <person name="Toyoda A."/>
            <person name="Takaki Y."/>
            <person name="Nishi S."/>
            <person name="Hori S."/>
            <person name="Arai W."/>
            <person name="Tsubouchi T."/>
            <person name="Morono Y."/>
            <person name="Uchiyama I."/>
            <person name="Ito T."/>
            <person name="Fujiyama A."/>
            <person name="Inagaki F."/>
            <person name="Takami H."/>
        </authorList>
    </citation>
    <scope>NUCLEOTIDE SEQUENCE</scope>
    <source>
        <strain evidence="1">Expedition CK06-06</strain>
    </source>
</reference>
<evidence type="ECO:0008006" key="2">
    <source>
        <dbReference type="Google" id="ProtNLM"/>
    </source>
</evidence>
<dbReference type="Gene3D" id="3.20.20.70">
    <property type="entry name" value="Aldolase class I"/>
    <property type="match status" value="1"/>
</dbReference>
<dbReference type="SUPFAM" id="SSF51569">
    <property type="entry name" value="Aldolase"/>
    <property type="match status" value="1"/>
</dbReference>